<organism evidence="5 6">
    <name type="scientific">Micromonospora peucetia</name>
    <dbReference type="NCBI Taxonomy" id="47871"/>
    <lineage>
        <taxon>Bacteria</taxon>
        <taxon>Bacillati</taxon>
        <taxon>Actinomycetota</taxon>
        <taxon>Actinomycetes</taxon>
        <taxon>Micromonosporales</taxon>
        <taxon>Micromonosporaceae</taxon>
        <taxon>Micromonospora</taxon>
    </lineage>
</organism>
<evidence type="ECO:0000256" key="1">
    <source>
        <dbReference type="ARBA" id="ARBA00022741"/>
    </source>
</evidence>
<feature type="region of interest" description="Disordered" evidence="3">
    <location>
        <begin position="1192"/>
        <end position="1215"/>
    </location>
</feature>
<proteinExistence type="predicted"/>
<evidence type="ECO:0000313" key="5">
    <source>
        <dbReference type="EMBL" id="WSA31304.1"/>
    </source>
</evidence>
<dbReference type="Gene3D" id="3.40.50.300">
    <property type="entry name" value="P-loop containing nucleotide triphosphate hydrolases"/>
    <property type="match status" value="1"/>
</dbReference>
<reference evidence="5 6" key="1">
    <citation type="submission" date="2022-10" db="EMBL/GenBank/DDBJ databases">
        <title>The complete genomes of actinobacterial strains from the NBC collection.</title>
        <authorList>
            <person name="Joergensen T.S."/>
            <person name="Alvarez Arevalo M."/>
            <person name="Sterndorff E.B."/>
            <person name="Faurdal D."/>
            <person name="Vuksanovic O."/>
            <person name="Mourched A.-S."/>
            <person name="Charusanti P."/>
            <person name="Shaw S."/>
            <person name="Blin K."/>
            <person name="Weber T."/>
        </authorList>
    </citation>
    <scope>NUCLEOTIDE SEQUENCE [LARGE SCALE GENOMIC DNA]</scope>
    <source>
        <strain evidence="5 6">NBC 01809</strain>
    </source>
</reference>
<dbReference type="PANTHER" id="PTHR46312">
    <property type="entry name" value="NACHT DOMAIN-CONTAINING PROTEIN"/>
    <property type="match status" value="1"/>
</dbReference>
<dbReference type="RefSeq" id="WP_326563721.1">
    <property type="nucleotide sequence ID" value="NZ_CP109071.1"/>
</dbReference>
<feature type="domain" description="NACHT" evidence="4">
    <location>
        <begin position="316"/>
        <end position="442"/>
    </location>
</feature>
<dbReference type="SUPFAM" id="SSF52540">
    <property type="entry name" value="P-loop containing nucleoside triphosphate hydrolases"/>
    <property type="match status" value="1"/>
</dbReference>
<accession>A0ABZ1E9X1</accession>
<dbReference type="InterPro" id="IPR007111">
    <property type="entry name" value="NACHT_NTPase"/>
</dbReference>
<keyword evidence="6" id="KW-1185">Reference proteome</keyword>
<protein>
    <submittedName>
        <fullName evidence="5">NACHT domain-containing protein</fullName>
    </submittedName>
</protein>
<dbReference type="Pfam" id="PF05729">
    <property type="entry name" value="NACHT"/>
    <property type="match status" value="1"/>
</dbReference>
<dbReference type="Proteomes" id="UP001334804">
    <property type="component" value="Chromosome"/>
</dbReference>
<keyword evidence="2" id="KW-0067">ATP-binding</keyword>
<evidence type="ECO:0000313" key="6">
    <source>
        <dbReference type="Proteomes" id="UP001334804"/>
    </source>
</evidence>
<gene>
    <name evidence="5" type="ORF">OIE14_24670</name>
</gene>
<name>A0ABZ1E9X1_9ACTN</name>
<dbReference type="EMBL" id="CP109071">
    <property type="protein sequence ID" value="WSA31304.1"/>
    <property type="molecule type" value="Genomic_DNA"/>
</dbReference>
<dbReference type="InterPro" id="IPR032675">
    <property type="entry name" value="LRR_dom_sf"/>
</dbReference>
<dbReference type="InterPro" id="IPR027417">
    <property type="entry name" value="P-loop_NTPase"/>
</dbReference>
<evidence type="ECO:0000256" key="2">
    <source>
        <dbReference type="ARBA" id="ARBA00022840"/>
    </source>
</evidence>
<evidence type="ECO:0000256" key="3">
    <source>
        <dbReference type="SAM" id="MobiDB-lite"/>
    </source>
</evidence>
<dbReference type="Gene3D" id="3.80.10.10">
    <property type="entry name" value="Ribonuclease Inhibitor"/>
    <property type="match status" value="2"/>
</dbReference>
<dbReference type="Pfam" id="PF22733">
    <property type="entry name" value="NNH1"/>
    <property type="match status" value="1"/>
</dbReference>
<dbReference type="PANTHER" id="PTHR46312:SF2">
    <property type="entry name" value="NUCLEOTIDE-BINDING OLIGOMERIZATION DOMAIN-CONTAINING PROTEIN 2-LIKE"/>
    <property type="match status" value="1"/>
</dbReference>
<dbReference type="InterPro" id="IPR054547">
    <property type="entry name" value="NNH1"/>
</dbReference>
<dbReference type="PROSITE" id="PS50837">
    <property type="entry name" value="NACHT"/>
    <property type="match status" value="1"/>
</dbReference>
<keyword evidence="1" id="KW-0547">Nucleotide-binding</keyword>
<evidence type="ECO:0000259" key="4">
    <source>
        <dbReference type="PROSITE" id="PS50837"/>
    </source>
</evidence>
<sequence length="1215" mass="132242">MAVWTLRIRSPDCPLGCQLIQRTTSLSGEGGLVTKPRQDGLANSIIFSAFKLLFPSSADRIDAIRDISSAISGLDQNSRAARALPRRLEEAADHIALRLERIEAVEFPSLDEAERDLAVEGVVASLKKANPTMEGFVRDAVTEEVLYDQLRPAARHAWRQADLGEAAVRYGDIFLREACAYVVGMVRDLPGFDSEVVWETYITTRKLDFMLDAAIANIVLPQYRADALPEESRLEAAYRTDIVTEYKYSELIGLNLPAELRRQPVRVAYMRLRSTPPHAPSDTHRSAEATDRDPLKVDATLGRAVKAVMARGTDGVRILLTGIAGSGKTTITQWLAITLAEQRLPVTLSHLQDCVPIVVQLRHVHSGGTRPSYESMVRASAHRGKAELVSWIQKKLDAGRAIVIFDGLDELAPHDVTSTMAWMEKVVEAHPAAHYVVTSRPDNVDYARFAAHGFQQLGLLETTPDEAQECVRRWFKALISASSPEDRTKYVERRDHLLADLRTNRNVIDLGKTPLLCAMLSALYANRLSGAAPDSRVDLYDQVVTTLVDLRERGKQVPQGDFQLASREKLLLLQSLAAFMTVRSKATIRLRPLAQLIEFGGRFDARIADNITEPTALEVLDAELRGMVAVRMSGGEVLDHFLDRSVVFQRVGNNQGHFVHRSIQEFLTGRAFGYRGDVEGLLRNVESQDWHRVLAFAAGTAGQRDFATRLVRRLLAAARPDAAPHREILLLVAECVTAAGQVDPEVAAAARQAVSAVLPPRSVAEAELLPGLGEALLPWLDVRDDMSAAVVEACVSAAAQIGGPEALNTIARHSQSARGREVAQVFVDNWGYFEPSAYAAKVLRNVDLSQRLVPLGTAEQVTAAASIPTLQSARVEADLGRPDLSFVLPLRGLRDLDAQRLPSLRSAAGIVPLTRLRRLNLSRNPHLAEISAIADLPALRELYLVECPEIVDLRPVGGLPGLRVLCVDGAIGVADFSVVAGLSTLTTLSITDCNLGSLDICAGLPELRTLRARTVKGVTDAAGIATCGGLRRLELRLADGVALPELPPGLTSVRLSGHTTSAALTRLASLRELRQLAIDGAAELDSIALIGSLPRLADLRVTGATNLRTAAALRECRSIEKLDLSGAGIWNLDFLEGLRNLRRVTLDRCTSLTDISGLYGLPKLEHVSMTGGVHGVSDEAVTQLLRATPAPLSVDHDPFPDLYDQPYDPSDFDTG</sequence>
<dbReference type="SUPFAM" id="SSF52058">
    <property type="entry name" value="L domain-like"/>
    <property type="match status" value="1"/>
</dbReference>